<keyword evidence="2" id="KW-1185">Reference proteome</keyword>
<reference evidence="1 2" key="1">
    <citation type="submission" date="2019-07" db="EMBL/GenBank/DDBJ databases">
        <authorList>
            <person name="Zhu P."/>
        </authorList>
    </citation>
    <scope>NUCLEOTIDE SEQUENCE [LARGE SCALE GENOMIC DNA]</scope>
    <source>
        <strain evidence="1 2">SSL-25</strain>
    </source>
</reference>
<dbReference type="Gene3D" id="1.10.260.40">
    <property type="entry name" value="lambda repressor-like DNA-binding domains"/>
    <property type="match status" value="1"/>
</dbReference>
<sequence>MPQKPRPLDDLKSTRDWWGVELRNWRRVRKLSSRQLGALVNLSGTTIERIEKNERPCDAALAGRLDDALDAGGALRRLWIRVEADKCRVDADNSDRTVRANSVEMSVPGILKWDRSARLNGVPPVERRVFALGGAAALMPIPLAELIPKPGQSPPPKTVRAEDIEQVGAAATTLAGWDNLHGGGGMVREASIGHLNWAKDLLNLKCPPALEKDLLTAVGRLAITIGASAFDAYEHENARRLVTFGVHCAEAADNWHLRARALNVLARQDIWLGSPNTGLTHAENGLVRADRLTPREQAMLHNARARAWAKMGVRQEALDAIGRSDDAFSRAQAGEDVAWMSFYDHAQHYGDTGHALFDIALLPGQRPHEAAERLRTAVNGHTKAYVRSRALSGTKLATLMMSAGDPHEAVATANRALDEVGKLRSKRAADDVRALSQASARHRSPEVVELRRRIETVVQV</sequence>
<dbReference type="SUPFAM" id="SSF47413">
    <property type="entry name" value="lambda repressor-like DNA-binding domains"/>
    <property type="match status" value="1"/>
</dbReference>
<organism evidence="1 2">
    <name type="scientific">Streptomyces qinzhouensis</name>
    <dbReference type="NCBI Taxonomy" id="2599401"/>
    <lineage>
        <taxon>Bacteria</taxon>
        <taxon>Bacillati</taxon>
        <taxon>Actinomycetota</taxon>
        <taxon>Actinomycetes</taxon>
        <taxon>Kitasatosporales</taxon>
        <taxon>Streptomycetaceae</taxon>
        <taxon>Streptomyces</taxon>
    </lineage>
</organism>
<dbReference type="AlphaFoldDB" id="A0A5B8J9Z8"/>
<dbReference type="Proteomes" id="UP000320580">
    <property type="component" value="Chromosome"/>
</dbReference>
<dbReference type="OrthoDB" id="3213425at2"/>
<evidence type="ECO:0000313" key="2">
    <source>
        <dbReference type="Proteomes" id="UP000320580"/>
    </source>
</evidence>
<dbReference type="EMBL" id="CP042266">
    <property type="protein sequence ID" value="QDY78146.1"/>
    <property type="molecule type" value="Genomic_DNA"/>
</dbReference>
<dbReference type="GO" id="GO:0003677">
    <property type="term" value="F:DNA binding"/>
    <property type="evidence" value="ECO:0007669"/>
    <property type="project" value="InterPro"/>
</dbReference>
<dbReference type="Pfam" id="PF13560">
    <property type="entry name" value="HTH_31"/>
    <property type="match status" value="1"/>
</dbReference>
<name>A0A5B8J9Z8_9ACTN</name>
<evidence type="ECO:0000313" key="1">
    <source>
        <dbReference type="EMBL" id="QDY78146.1"/>
    </source>
</evidence>
<protein>
    <submittedName>
        <fullName evidence="1">Helix-turn-helix domain-containing protein</fullName>
    </submittedName>
</protein>
<dbReference type="InterPro" id="IPR010982">
    <property type="entry name" value="Lambda_DNA-bd_dom_sf"/>
</dbReference>
<proteinExistence type="predicted"/>
<accession>A0A5B8J9Z8</accession>
<dbReference type="KEGG" id="sqz:FQU76_18480"/>
<dbReference type="RefSeq" id="WP_146481466.1">
    <property type="nucleotide sequence ID" value="NZ_CP042266.1"/>
</dbReference>
<gene>
    <name evidence="1" type="ORF">FQU76_18480</name>
</gene>